<feature type="region of interest" description="Disordered" evidence="2">
    <location>
        <begin position="1"/>
        <end position="21"/>
    </location>
</feature>
<dbReference type="Gene3D" id="1.10.1660.10">
    <property type="match status" value="1"/>
</dbReference>
<dbReference type="PROSITE" id="PS50937">
    <property type="entry name" value="HTH_MERR_2"/>
    <property type="match status" value="1"/>
</dbReference>
<keyword evidence="1 4" id="KW-0238">DNA-binding</keyword>
<accession>A0A926HMX8</accession>
<name>A0A926HMX8_9FIRM</name>
<dbReference type="EMBL" id="JACRSO010000003">
    <property type="protein sequence ID" value="MBC8529608.1"/>
    <property type="molecule type" value="Genomic_DNA"/>
</dbReference>
<dbReference type="PANTHER" id="PTHR30204">
    <property type="entry name" value="REDOX-CYCLING DRUG-SENSING TRANSCRIPTIONAL ACTIVATOR SOXR"/>
    <property type="match status" value="1"/>
</dbReference>
<sequence>MPQTVSSSPRPDAAARRAASAWQPQAPASISQVCQRYSISKDTLRYYERAGVLPPAARTPGGRRVYDEAACRNIEFVLSMRALGVRIDTLVQYRRMLSSGQAPAQARRAILLRTRAQMLDAICDAQEKLRRIDQMAI</sequence>
<proteinExistence type="predicted"/>
<dbReference type="SUPFAM" id="SSF46955">
    <property type="entry name" value="Putative DNA-binding domain"/>
    <property type="match status" value="1"/>
</dbReference>
<dbReference type="GO" id="GO:0003677">
    <property type="term" value="F:DNA binding"/>
    <property type="evidence" value="ECO:0007669"/>
    <property type="project" value="UniProtKB-KW"/>
</dbReference>
<gene>
    <name evidence="4" type="ORF">H8699_09235</name>
</gene>
<reference evidence="4" key="1">
    <citation type="submission" date="2020-08" db="EMBL/GenBank/DDBJ databases">
        <title>Genome public.</title>
        <authorList>
            <person name="Liu C."/>
            <person name="Sun Q."/>
        </authorList>
    </citation>
    <scope>NUCLEOTIDE SEQUENCE</scope>
    <source>
        <strain evidence="4">NSJ-44</strain>
    </source>
</reference>
<evidence type="ECO:0000313" key="4">
    <source>
        <dbReference type="EMBL" id="MBC8529608.1"/>
    </source>
</evidence>
<dbReference type="InterPro" id="IPR009061">
    <property type="entry name" value="DNA-bd_dom_put_sf"/>
</dbReference>
<dbReference type="SMART" id="SM00422">
    <property type="entry name" value="HTH_MERR"/>
    <property type="match status" value="1"/>
</dbReference>
<comment type="caution">
    <text evidence="4">The sequence shown here is derived from an EMBL/GenBank/DDBJ whole genome shotgun (WGS) entry which is preliminary data.</text>
</comment>
<dbReference type="GO" id="GO:0003700">
    <property type="term" value="F:DNA-binding transcription factor activity"/>
    <property type="evidence" value="ECO:0007669"/>
    <property type="project" value="InterPro"/>
</dbReference>
<evidence type="ECO:0000256" key="1">
    <source>
        <dbReference type="ARBA" id="ARBA00023125"/>
    </source>
</evidence>
<dbReference type="Proteomes" id="UP000654279">
    <property type="component" value="Unassembled WGS sequence"/>
</dbReference>
<dbReference type="InterPro" id="IPR047057">
    <property type="entry name" value="MerR_fam"/>
</dbReference>
<dbReference type="InterPro" id="IPR000551">
    <property type="entry name" value="MerR-type_HTH_dom"/>
</dbReference>
<evidence type="ECO:0000313" key="5">
    <source>
        <dbReference type="Proteomes" id="UP000654279"/>
    </source>
</evidence>
<dbReference type="RefSeq" id="WP_249285425.1">
    <property type="nucleotide sequence ID" value="NZ_JACRSO010000003.1"/>
</dbReference>
<dbReference type="Pfam" id="PF00376">
    <property type="entry name" value="MerR"/>
    <property type="match status" value="1"/>
</dbReference>
<evidence type="ECO:0000256" key="2">
    <source>
        <dbReference type="SAM" id="MobiDB-lite"/>
    </source>
</evidence>
<dbReference type="PRINTS" id="PR00040">
    <property type="entry name" value="HTHMERR"/>
</dbReference>
<keyword evidence="5" id="KW-1185">Reference proteome</keyword>
<dbReference type="PANTHER" id="PTHR30204:SF98">
    <property type="entry name" value="HTH-TYPE TRANSCRIPTIONAL REGULATOR ADHR"/>
    <property type="match status" value="1"/>
</dbReference>
<evidence type="ECO:0000259" key="3">
    <source>
        <dbReference type="PROSITE" id="PS50937"/>
    </source>
</evidence>
<protein>
    <submittedName>
        <fullName evidence="4">MerR family DNA-binding transcriptional regulator</fullName>
    </submittedName>
</protein>
<dbReference type="AlphaFoldDB" id="A0A926HMX8"/>
<feature type="domain" description="HTH merR-type" evidence="3">
    <location>
        <begin position="29"/>
        <end position="99"/>
    </location>
</feature>
<organism evidence="4 5">
    <name type="scientific">Luoshenia tenuis</name>
    <dbReference type="NCBI Taxonomy" id="2763654"/>
    <lineage>
        <taxon>Bacteria</taxon>
        <taxon>Bacillati</taxon>
        <taxon>Bacillota</taxon>
        <taxon>Clostridia</taxon>
        <taxon>Christensenellales</taxon>
        <taxon>Christensenellaceae</taxon>
        <taxon>Luoshenia</taxon>
    </lineage>
</organism>